<gene>
    <name evidence="2" type="ordered locus">MCCL_0920</name>
</gene>
<sequence>MIEGKSQVQAYIDAGYSVNAKTESSIYEMASKLLKNNKIMTRYNELKSELKDKALWTREESINDLKWIKEQSRKTIEEYGEVKHAPATAYLGAITELNKLGVLYDLEVEKLKLNIEKQRKELANDQSQEDKIKQLQDAITEVINHE</sequence>
<evidence type="ECO:0000313" key="3">
    <source>
        <dbReference type="Proteomes" id="UP000001383"/>
    </source>
</evidence>
<dbReference type="STRING" id="458233.MCCL_0920"/>
<reference evidence="2 3" key="1">
    <citation type="journal article" date="2009" name="J. Bacteriol.">
        <title>Complete genome sequence of Macrococcus caseolyticus strain JCSCS5402, reflecting the ancestral genome of the human-pathogenic staphylococci.</title>
        <authorList>
            <person name="Baba T."/>
            <person name="Kuwahara-Arai K."/>
            <person name="Uchiyama I."/>
            <person name="Takeuchi F."/>
            <person name="Ito T."/>
            <person name="Hiramatsu K."/>
        </authorList>
    </citation>
    <scope>NUCLEOTIDE SEQUENCE [LARGE SCALE GENOMIC DNA]</scope>
    <source>
        <strain evidence="2 3">JCSC5402</strain>
    </source>
</reference>
<accession>B9EBL6</accession>
<dbReference type="HOGENOM" id="CLU_144199_0_0_9"/>
<protein>
    <submittedName>
        <fullName evidence="2">Uncharacterized protein</fullName>
    </submittedName>
</protein>
<dbReference type="eggNOG" id="ENOG503323S">
    <property type="taxonomic scope" value="Bacteria"/>
</dbReference>
<feature type="coiled-coil region" evidence="1">
    <location>
        <begin position="108"/>
        <end position="135"/>
    </location>
</feature>
<evidence type="ECO:0000256" key="1">
    <source>
        <dbReference type="SAM" id="Coils"/>
    </source>
</evidence>
<dbReference type="Gene3D" id="1.10.10.1400">
    <property type="entry name" value="Terminase, small subunit, N-terminal DNA-binding domain, HTH motif"/>
    <property type="match status" value="1"/>
</dbReference>
<name>B9EBL6_MACCJ</name>
<dbReference type="EMBL" id="AP009484">
    <property type="protein sequence ID" value="BAH17627.1"/>
    <property type="molecule type" value="Genomic_DNA"/>
</dbReference>
<keyword evidence="1" id="KW-0175">Coiled coil</keyword>
<dbReference type="KEGG" id="mcl:MCCL_0920"/>
<organism evidence="2 3">
    <name type="scientific">Macrococcus caseolyticus (strain JCSC5402)</name>
    <name type="common">Macrococcoides caseolyticum</name>
    <dbReference type="NCBI Taxonomy" id="458233"/>
    <lineage>
        <taxon>Bacteria</taxon>
        <taxon>Bacillati</taxon>
        <taxon>Bacillota</taxon>
        <taxon>Bacilli</taxon>
        <taxon>Bacillales</taxon>
        <taxon>Staphylococcaceae</taxon>
        <taxon>Macrococcoides</taxon>
    </lineage>
</organism>
<dbReference type="InterPro" id="IPR038713">
    <property type="entry name" value="Terminase_Gp1_N_sf"/>
</dbReference>
<proteinExistence type="predicted"/>
<dbReference type="Proteomes" id="UP000001383">
    <property type="component" value="Chromosome"/>
</dbReference>
<evidence type="ECO:0000313" key="2">
    <source>
        <dbReference type="EMBL" id="BAH17627.1"/>
    </source>
</evidence>
<dbReference type="AlphaFoldDB" id="B9EBL6"/>